<dbReference type="Proteomes" id="UP000270649">
    <property type="component" value="Unassembled WGS sequence"/>
</dbReference>
<dbReference type="GeneID" id="92746706"/>
<proteinExistence type="predicted"/>
<protein>
    <submittedName>
        <fullName evidence="2">Anti-sigma factor</fullName>
    </submittedName>
</protein>
<gene>
    <name evidence="2" type="ORF">D9543_05990</name>
    <name evidence="1" type="ORF">GWO63_010630</name>
</gene>
<dbReference type="RefSeq" id="WP_121911857.1">
    <property type="nucleotide sequence ID" value="NZ_CP068291.1"/>
</dbReference>
<reference evidence="1 4" key="2">
    <citation type="submission" date="2021-01" db="EMBL/GenBank/DDBJ databases">
        <title>Complete genome sequences of Corynebacterium macginleyi strains isolated from infectious keratitis.</title>
        <authorList>
            <person name="Sagerfors S."/>
            <person name="Poehlein A."/>
            <person name="Soderquist B."/>
            <person name="Bruggemann H."/>
        </authorList>
    </citation>
    <scope>NUCLEOTIDE SEQUENCE [LARGE SCALE GENOMIC DNA]</scope>
    <source>
        <strain evidence="1 4">12T220</strain>
    </source>
</reference>
<dbReference type="EMBL" id="JAACBX020000002">
    <property type="protein sequence ID" value="MBM0244683.1"/>
    <property type="molecule type" value="Genomic_DNA"/>
</dbReference>
<evidence type="ECO:0000313" key="3">
    <source>
        <dbReference type="Proteomes" id="UP000270649"/>
    </source>
</evidence>
<dbReference type="Proteomes" id="UP001518680">
    <property type="component" value="Unassembled WGS sequence"/>
</dbReference>
<evidence type="ECO:0000313" key="4">
    <source>
        <dbReference type="Proteomes" id="UP001518680"/>
    </source>
</evidence>
<evidence type="ECO:0000313" key="1">
    <source>
        <dbReference type="EMBL" id="MBM0244683.1"/>
    </source>
</evidence>
<accession>A0A3M0GM93</accession>
<keyword evidence="4" id="KW-1185">Reference proteome</keyword>
<name>A0A3M0GM93_9CORY</name>
<dbReference type="OrthoDB" id="3267840at2"/>
<dbReference type="AlphaFoldDB" id="A0A3M0GM93"/>
<dbReference type="EMBL" id="REGC01000005">
    <property type="protein sequence ID" value="RMB60854.1"/>
    <property type="molecule type" value="Genomic_DNA"/>
</dbReference>
<sequence length="90" mass="10204">MEGTTEKNCGACSSTEVQNLFCELLDDSTTYARALAIREHIAQCDFCQQRLEREELVRSLVRNCCAGQAKAPHSLRRRISIEILEIESRS</sequence>
<reference evidence="2 3" key="1">
    <citation type="submission" date="2018-10" db="EMBL/GenBank/DDBJ databases">
        <title>Corynebacterium macginleyi genome sequencing and assembly of the type strain and two clinical samples.</title>
        <authorList>
            <person name="Bernier A.-M."/>
            <person name="Bernard K."/>
        </authorList>
    </citation>
    <scope>NUCLEOTIDE SEQUENCE [LARGE SCALE GENOMIC DNA]</scope>
    <source>
        <strain evidence="2 3">NML 120205</strain>
    </source>
</reference>
<evidence type="ECO:0000313" key="2">
    <source>
        <dbReference type="EMBL" id="RMB60854.1"/>
    </source>
</evidence>
<comment type="caution">
    <text evidence="2">The sequence shown here is derived from an EMBL/GenBank/DDBJ whole genome shotgun (WGS) entry which is preliminary data.</text>
</comment>
<organism evidence="2 3">
    <name type="scientific">Corynebacterium macginleyi</name>
    <dbReference type="NCBI Taxonomy" id="38290"/>
    <lineage>
        <taxon>Bacteria</taxon>
        <taxon>Bacillati</taxon>
        <taxon>Actinomycetota</taxon>
        <taxon>Actinomycetes</taxon>
        <taxon>Mycobacteriales</taxon>
        <taxon>Corynebacteriaceae</taxon>
        <taxon>Corynebacterium</taxon>
    </lineage>
</organism>